<comment type="caution">
    <text evidence="3">The sequence shown here is derived from an EMBL/GenBank/DDBJ whole genome shotgun (WGS) entry which is preliminary data.</text>
</comment>
<dbReference type="SUPFAM" id="SSF53474">
    <property type="entry name" value="alpha/beta-Hydrolases"/>
    <property type="match status" value="1"/>
</dbReference>
<dbReference type="InterPro" id="IPR029058">
    <property type="entry name" value="AB_hydrolase_fold"/>
</dbReference>
<dbReference type="STRING" id="2018661.A0A2A2KS91"/>
<reference evidence="3 4" key="1">
    <citation type="journal article" date="2017" name="Curr. Biol.">
        <title>Genome architecture and evolution of a unichromosomal asexual nematode.</title>
        <authorList>
            <person name="Fradin H."/>
            <person name="Zegar C."/>
            <person name="Gutwein M."/>
            <person name="Lucas J."/>
            <person name="Kovtun M."/>
            <person name="Corcoran D."/>
            <person name="Baugh L.R."/>
            <person name="Kiontke K."/>
            <person name="Gunsalus K."/>
            <person name="Fitch D.H."/>
            <person name="Piano F."/>
        </authorList>
    </citation>
    <scope>NUCLEOTIDE SEQUENCE [LARGE SCALE GENOMIC DNA]</scope>
    <source>
        <strain evidence="3">PF1309</strain>
    </source>
</reference>
<dbReference type="Pfam" id="PF01764">
    <property type="entry name" value="Lipase_3"/>
    <property type="match status" value="1"/>
</dbReference>
<feature type="chain" id="PRO_5012177859" description="Fungal lipase-type domain-containing protein" evidence="1">
    <location>
        <begin position="19"/>
        <end position="319"/>
    </location>
</feature>
<dbReference type="PANTHER" id="PTHR45908:SF21">
    <property type="entry name" value="FUNGAL LIPASE-LIKE DOMAIN-CONTAINING PROTEIN"/>
    <property type="match status" value="1"/>
</dbReference>
<dbReference type="OrthoDB" id="426718at2759"/>
<dbReference type="GO" id="GO:0006629">
    <property type="term" value="P:lipid metabolic process"/>
    <property type="evidence" value="ECO:0007669"/>
    <property type="project" value="InterPro"/>
</dbReference>
<keyword evidence="1" id="KW-0732">Signal</keyword>
<sequence length="319" mass="35945">MLVSSSIILLLCLQATSAELTYLNYTQQESSILYFYRHYMAVFSSDPSGCLYNTSSGTHTILERFDANCSDTVIGGNCTAYVLQSNPPASPSNYVVMFRYPQDMADYAANRYLDFFALTPVNYTYPGTSVTVTIADHYQRAYDRLWASGLGDYMEGLWNATADERRLYVMGHAVGGVLGQIFALHVRSLNWWPRNKIYLISYGSNRVGYEAFAGQVYDAVYMDYIILFKTDALPQLPFTTCNPTGLANASSTADCFYHTGYTIWYNVWMTTPIPYYSSVKCSYAEKTGCIDMGTDTVGTYAYFGYNLTHYDGGLCKYQF</sequence>
<keyword evidence="4" id="KW-1185">Reference proteome</keyword>
<dbReference type="EMBL" id="LIAE01007828">
    <property type="protein sequence ID" value="PAV76687.1"/>
    <property type="molecule type" value="Genomic_DNA"/>
</dbReference>
<accession>A0A2A2KS91</accession>
<name>A0A2A2KS91_9BILA</name>
<dbReference type="PANTHER" id="PTHR45908">
    <property type="entry name" value="PROTEIN CBG11750-RELATED"/>
    <property type="match status" value="1"/>
</dbReference>
<dbReference type="Proteomes" id="UP000218231">
    <property type="component" value="Unassembled WGS sequence"/>
</dbReference>
<protein>
    <recommendedName>
        <fullName evidence="2">Fungal lipase-type domain-containing protein</fullName>
    </recommendedName>
</protein>
<dbReference type="InterPro" id="IPR002921">
    <property type="entry name" value="Fungal_lipase-type"/>
</dbReference>
<evidence type="ECO:0000256" key="1">
    <source>
        <dbReference type="SAM" id="SignalP"/>
    </source>
</evidence>
<gene>
    <name evidence="3" type="ORF">WR25_22213</name>
</gene>
<organism evidence="3 4">
    <name type="scientific">Diploscapter pachys</name>
    <dbReference type="NCBI Taxonomy" id="2018661"/>
    <lineage>
        <taxon>Eukaryota</taxon>
        <taxon>Metazoa</taxon>
        <taxon>Ecdysozoa</taxon>
        <taxon>Nematoda</taxon>
        <taxon>Chromadorea</taxon>
        <taxon>Rhabditida</taxon>
        <taxon>Rhabditina</taxon>
        <taxon>Rhabditomorpha</taxon>
        <taxon>Rhabditoidea</taxon>
        <taxon>Rhabditidae</taxon>
        <taxon>Diploscapter</taxon>
    </lineage>
</organism>
<dbReference type="AlphaFoldDB" id="A0A2A2KS91"/>
<feature type="domain" description="Fungal lipase-type" evidence="2">
    <location>
        <begin position="127"/>
        <end position="239"/>
    </location>
</feature>
<proteinExistence type="predicted"/>
<dbReference type="Gene3D" id="3.40.50.1820">
    <property type="entry name" value="alpha/beta hydrolase"/>
    <property type="match status" value="1"/>
</dbReference>
<evidence type="ECO:0000313" key="3">
    <source>
        <dbReference type="EMBL" id="PAV76687.1"/>
    </source>
</evidence>
<feature type="signal peptide" evidence="1">
    <location>
        <begin position="1"/>
        <end position="18"/>
    </location>
</feature>
<evidence type="ECO:0000313" key="4">
    <source>
        <dbReference type="Proteomes" id="UP000218231"/>
    </source>
</evidence>
<evidence type="ECO:0000259" key="2">
    <source>
        <dbReference type="Pfam" id="PF01764"/>
    </source>
</evidence>